<reference evidence="2 3" key="1">
    <citation type="journal article" date="2020" name="Mol. Biol. Evol.">
        <title>Distinct Expression and Methylation Patterns for Genes with Different Fates following a Single Whole-Genome Duplication in Flowering Plants.</title>
        <authorList>
            <person name="Shi T."/>
            <person name="Rahmani R.S."/>
            <person name="Gugger P.F."/>
            <person name="Wang M."/>
            <person name="Li H."/>
            <person name="Zhang Y."/>
            <person name="Li Z."/>
            <person name="Wang Q."/>
            <person name="Van de Peer Y."/>
            <person name="Marchal K."/>
            <person name="Chen J."/>
        </authorList>
    </citation>
    <scope>NUCLEOTIDE SEQUENCE [LARGE SCALE GENOMIC DNA]</scope>
    <source>
        <tissue evidence="2">Leaf</tissue>
    </source>
</reference>
<evidence type="ECO:0000256" key="1">
    <source>
        <dbReference type="SAM" id="Phobius"/>
    </source>
</evidence>
<keyword evidence="1" id="KW-0812">Transmembrane</keyword>
<dbReference type="EMBL" id="DUZY01000008">
    <property type="protein sequence ID" value="DAD49206.1"/>
    <property type="molecule type" value="Genomic_DNA"/>
</dbReference>
<dbReference type="PANTHER" id="PTHR35134:SF2">
    <property type="entry name" value="NUCLEOTIDASE YQFW-RELATED"/>
    <property type="match status" value="1"/>
</dbReference>
<dbReference type="AlphaFoldDB" id="A0A823A2S6"/>
<sequence>MVKRQSFRLLSRRIISSYWPAMALLNKEPFFGGFHGFRRVHTANVKPRFPAKVSIDAGSSLWINASKVLSLKGSYDHCDSLRMKAIDGLSLNGCSDHFDRLGRRADDGFQKAHALAPYPQLARDLEVGLEEAKGASTRSMSDRGSYKGGKSLGFLDQPVPNKLIVAVDVDEVLGNFVSALNKFIADRYSSNHSVSEYHVYEFFRVRLIPAFMVFNIWHLVSLFNFWLYILFIKNKYRIVEFLLETNADTGTHHLCPHLPS</sequence>
<evidence type="ECO:0000313" key="3">
    <source>
        <dbReference type="Proteomes" id="UP000607653"/>
    </source>
</evidence>
<gene>
    <name evidence="2" type="ORF">HUJ06_019143</name>
</gene>
<keyword evidence="1" id="KW-0472">Membrane</keyword>
<dbReference type="InterPro" id="IPR052419">
    <property type="entry name" value="5_3-deoxyribonucleotidase-like"/>
</dbReference>
<comment type="caution">
    <text evidence="2">The sequence shown here is derived from an EMBL/GenBank/DDBJ whole genome shotgun (WGS) entry which is preliminary data.</text>
</comment>
<accession>A0A823A2S6</accession>
<dbReference type="Proteomes" id="UP000607653">
    <property type="component" value="Unassembled WGS sequence"/>
</dbReference>
<name>A0A823A2S6_NELNU</name>
<protein>
    <submittedName>
        <fullName evidence="2">Uncharacterized protein</fullName>
    </submittedName>
</protein>
<keyword evidence="3" id="KW-1185">Reference proteome</keyword>
<dbReference type="PANTHER" id="PTHR35134">
    <property type="entry name" value="NUCLEOTIDASE YQFW-RELATED"/>
    <property type="match status" value="1"/>
</dbReference>
<feature type="transmembrane region" description="Helical" evidence="1">
    <location>
        <begin position="207"/>
        <end position="231"/>
    </location>
</feature>
<evidence type="ECO:0000313" key="2">
    <source>
        <dbReference type="EMBL" id="DAD49206.1"/>
    </source>
</evidence>
<proteinExistence type="predicted"/>
<organism evidence="2 3">
    <name type="scientific">Nelumbo nucifera</name>
    <name type="common">Sacred lotus</name>
    <dbReference type="NCBI Taxonomy" id="4432"/>
    <lineage>
        <taxon>Eukaryota</taxon>
        <taxon>Viridiplantae</taxon>
        <taxon>Streptophyta</taxon>
        <taxon>Embryophyta</taxon>
        <taxon>Tracheophyta</taxon>
        <taxon>Spermatophyta</taxon>
        <taxon>Magnoliopsida</taxon>
        <taxon>Proteales</taxon>
        <taxon>Nelumbonaceae</taxon>
        <taxon>Nelumbo</taxon>
    </lineage>
</organism>
<keyword evidence="1" id="KW-1133">Transmembrane helix</keyword>